<dbReference type="AlphaFoldDB" id="A0A1T8M802"/>
<proteinExistence type="predicted"/>
<protein>
    <submittedName>
        <fullName evidence="1">Uncharacterized protein</fullName>
    </submittedName>
</protein>
<dbReference type="Proteomes" id="UP000190074">
    <property type="component" value="Unassembled WGS sequence"/>
</dbReference>
<sequence>MPKRNLITLIVFECWPDQIGPPQGVPDKAAWFTFHYISARNTVVVIDELGVRRRLFSYQTN</sequence>
<name>A0A1T8M802_9MYCO</name>
<accession>A0A1T8M802</accession>
<organism evidence="1 2">
    <name type="scientific">Mycobacteroides abscessus subsp. massiliense</name>
    <dbReference type="NCBI Taxonomy" id="1962118"/>
    <lineage>
        <taxon>Bacteria</taxon>
        <taxon>Bacillati</taxon>
        <taxon>Actinomycetota</taxon>
        <taxon>Actinomycetes</taxon>
        <taxon>Mycobacteriales</taxon>
        <taxon>Mycobacteriaceae</taxon>
        <taxon>Mycobacteroides</taxon>
        <taxon>Mycobacteroides abscessus</taxon>
    </lineage>
</organism>
<evidence type="ECO:0000313" key="2">
    <source>
        <dbReference type="Proteomes" id="UP000190074"/>
    </source>
</evidence>
<reference evidence="1 2" key="1">
    <citation type="submission" date="2016-11" db="EMBL/GenBank/DDBJ databases">
        <authorList>
            <consortium name="Pathogen Informatics"/>
        </authorList>
    </citation>
    <scope>NUCLEOTIDE SEQUENCE [LARGE SCALE GENOMIC DNA]</scope>
    <source>
        <strain evidence="1 2">911</strain>
    </source>
</reference>
<dbReference type="EMBL" id="FVGW01000004">
    <property type="protein sequence ID" value="SKM03015.1"/>
    <property type="molecule type" value="Genomic_DNA"/>
</dbReference>
<gene>
    <name evidence="1" type="ORF">SAMEA2259716_02345</name>
</gene>
<evidence type="ECO:0000313" key="1">
    <source>
        <dbReference type="EMBL" id="SKM03015.1"/>
    </source>
</evidence>